<evidence type="ECO:0000256" key="1">
    <source>
        <dbReference type="SAM" id="MobiDB-lite"/>
    </source>
</evidence>
<organism evidence="4 5">
    <name type="scientific">Ignatzschineria cameli</name>
    <dbReference type="NCBI Taxonomy" id="2182793"/>
    <lineage>
        <taxon>Bacteria</taxon>
        <taxon>Pseudomonadati</taxon>
        <taxon>Pseudomonadota</taxon>
        <taxon>Gammaproteobacteria</taxon>
        <taxon>Cardiobacteriales</taxon>
        <taxon>Ignatzschineriaceae</taxon>
        <taxon>Ignatzschineria</taxon>
    </lineage>
</organism>
<dbReference type="Proteomes" id="UP000245217">
    <property type="component" value="Unassembled WGS sequence"/>
</dbReference>
<accession>A0ABX5L0N0</accession>
<gene>
    <name evidence="4" type="ORF">DC078_04140</name>
</gene>
<evidence type="ECO:0000259" key="3">
    <source>
        <dbReference type="Pfam" id="PF22255"/>
    </source>
</evidence>
<dbReference type="PIRSF" id="PIRSF004440">
    <property type="entry name" value="GpP"/>
    <property type="match status" value="1"/>
</dbReference>
<protein>
    <recommendedName>
        <fullName evidence="6">Phage tail protein</fullName>
    </recommendedName>
</protein>
<feature type="domain" description="Baseplate hub protein gp44/GpP-like second" evidence="3">
    <location>
        <begin position="92"/>
        <end position="172"/>
    </location>
</feature>
<evidence type="ECO:0000313" key="5">
    <source>
        <dbReference type="Proteomes" id="UP000245217"/>
    </source>
</evidence>
<dbReference type="InterPro" id="IPR049354">
    <property type="entry name" value="GpP-like_N"/>
</dbReference>
<dbReference type="Gene3D" id="3.30.1920.10">
    <property type="entry name" value="Baseplate protein-like domains - 2 layer sandwich fold"/>
    <property type="match status" value="1"/>
</dbReference>
<dbReference type="Gene3D" id="2.30.300.10">
    <property type="entry name" value="Baseplate protein-like domain - beta roll fold"/>
    <property type="match status" value="1"/>
</dbReference>
<feature type="compositionally biased region" description="Polar residues" evidence="1">
    <location>
        <begin position="344"/>
        <end position="359"/>
    </location>
</feature>
<name>A0ABX5L0N0_9GAMM</name>
<keyword evidence="5" id="KW-1185">Reference proteome</keyword>
<dbReference type="Pfam" id="PF21683">
    <property type="entry name" value="GpP-like_1st"/>
    <property type="match status" value="1"/>
</dbReference>
<dbReference type="Gene3D" id="3.55.50.10">
    <property type="entry name" value="Baseplate protein-like domains"/>
    <property type="match status" value="1"/>
</dbReference>
<dbReference type="Pfam" id="PF22255">
    <property type="entry name" value="Gp44-like_2nd"/>
    <property type="match status" value="1"/>
</dbReference>
<dbReference type="SUPFAM" id="SSF69279">
    <property type="entry name" value="Phage tail proteins"/>
    <property type="match status" value="2"/>
</dbReference>
<evidence type="ECO:0000313" key="4">
    <source>
        <dbReference type="EMBL" id="PWD93015.1"/>
    </source>
</evidence>
<feature type="region of interest" description="Disordered" evidence="1">
    <location>
        <begin position="329"/>
        <end position="359"/>
    </location>
</feature>
<proteinExistence type="predicted"/>
<dbReference type="InterPro" id="IPR053981">
    <property type="entry name" value="Gp44/GpP-like_2nd"/>
</dbReference>
<evidence type="ECO:0000259" key="2">
    <source>
        <dbReference type="Pfam" id="PF21683"/>
    </source>
</evidence>
<dbReference type="EMBL" id="QEWV01000003">
    <property type="protein sequence ID" value="PWD93015.1"/>
    <property type="molecule type" value="Genomic_DNA"/>
</dbReference>
<evidence type="ECO:0008006" key="6">
    <source>
        <dbReference type="Google" id="ProtNLM"/>
    </source>
</evidence>
<feature type="domain" description="Baseplate hub protein gp44-like N-terminal" evidence="2">
    <location>
        <begin position="8"/>
        <end position="89"/>
    </location>
</feature>
<dbReference type="InterPro" id="IPR026276">
    <property type="entry name" value="Baseplate_GpP"/>
</dbReference>
<comment type="caution">
    <text evidence="4">The sequence shown here is derived from an EMBL/GenBank/DDBJ whole genome shotgun (WGS) entry which is preliminary data.</text>
</comment>
<sequence length="359" mass="40214">MNLKKPNVELFVGGNIYTGWKAVEIYLDLETIAHYTSLQCAFTEKDGVIIQNGEECQVKVDGTLVLTGYIDRTEYAVESDQWDLRVEIRSKTADLVDCSAGYSQIKDRSAHAVAEEICKPFGINVKWESERTAKQITWKIEPMDTVFNVLVMIANECNLILTTNPEGDVVFTDAGTENLGTISLGKEILTLSVVDDWTDRFSEYICVGDNQSYRDDWLGGKETVLKKGSVRTTIKDEEINRYRPTMLMTDDVANGQNTKELAEFERDRSISLGKVITTRVQAWKHLTGLWDINKRLNINASPIIIAEDWLITSVTLLLNQDDGYVTEKTLSPPEGFGSKMYGVQSPNKSAGGSSKPSWL</sequence>
<reference evidence="5" key="1">
    <citation type="submission" date="2018-05" db="EMBL/GenBank/DDBJ databases">
        <title>Ignatzschineria dubaiensis sp. nov., isolated from necrotic foot tissues of dromedaries (Camelus dromedarius) and associated maggots in Dubai, United Arab Emirates.</title>
        <authorList>
            <person name="Tsang C.C."/>
            <person name="Tang J.Y.M."/>
            <person name="Fong J.Y.H."/>
            <person name="Kinne J."/>
            <person name="Lee H.H."/>
            <person name="Joseph M."/>
            <person name="Jose S."/>
            <person name="Schuster R.K."/>
            <person name="Tang Y."/>
            <person name="Sivakumar S."/>
            <person name="Chen J.H.K."/>
            <person name="Teng J.L.L."/>
            <person name="Lau S.K.P."/>
            <person name="Wernery U."/>
            <person name="Woo P.C.Y."/>
        </authorList>
    </citation>
    <scope>NUCLEOTIDE SEQUENCE [LARGE SCALE GENOMIC DNA]</scope>
    <source>
        <strain evidence="5">UAE-HKU58</strain>
    </source>
</reference>
<dbReference type="InterPro" id="IPR023399">
    <property type="entry name" value="Baseplate-like_2-layer_sand"/>
</dbReference>